<proteinExistence type="predicted"/>
<dbReference type="GeneID" id="55813928"/>
<organism evidence="1 2">
    <name type="scientific">Arthrobacter phage Lymara</name>
    <dbReference type="NCBI Taxonomy" id="2599828"/>
    <lineage>
        <taxon>Viruses</taxon>
        <taxon>Duplodnaviria</taxon>
        <taxon>Heunggongvirae</taxon>
        <taxon>Uroviricota</taxon>
        <taxon>Caudoviricetes</taxon>
        <taxon>Klausavirus</taxon>
        <taxon>Klausavirus lymara</taxon>
    </lineage>
</organism>
<reference evidence="1 2" key="1">
    <citation type="submission" date="2019-07" db="EMBL/GenBank/DDBJ databases">
        <authorList>
            <person name="Roscher J.E."/>
            <person name="Stoner T.H."/>
            <person name="Garlena R.A."/>
            <person name="Russell D.A."/>
            <person name="Pope W.H."/>
            <person name="Jacobs-Sera D."/>
            <person name="Hatfull G.F."/>
        </authorList>
    </citation>
    <scope>NUCLEOTIDE SEQUENCE [LARGE SCALE GENOMIC DNA]</scope>
</reference>
<dbReference type="KEGG" id="vg:55813928"/>
<accession>A0A5J6TXW0</accession>
<sequence length="141" mass="15701">MRDERRVKINLSLSFEEVDDNGTVVRRSTERFGVTHTATITEATLTRYPDMPSHMIAQKMGISMRDAVLEVLPAFLDGKTGQAFCPSTIHEGKEIPAPVGGLFINHWNPARNNRVWYCEECAAMGELTGMFERDKGAANGN</sequence>
<name>A0A5J6TXW0_9CAUD</name>
<evidence type="ECO:0000313" key="2">
    <source>
        <dbReference type="Proteomes" id="UP000325665"/>
    </source>
</evidence>
<dbReference type="RefSeq" id="YP_009884568.1">
    <property type="nucleotide sequence ID" value="NC_049471.1"/>
</dbReference>
<dbReference type="EMBL" id="MN234234">
    <property type="protein sequence ID" value="QFG14884.1"/>
    <property type="molecule type" value="Genomic_DNA"/>
</dbReference>
<protein>
    <submittedName>
        <fullName evidence="1">Uncharacterized protein</fullName>
    </submittedName>
</protein>
<gene>
    <name evidence="1" type="primary">83</name>
    <name evidence="1" type="ORF">SEA_LYMARA_83</name>
</gene>
<evidence type="ECO:0000313" key="1">
    <source>
        <dbReference type="EMBL" id="QFG14884.1"/>
    </source>
</evidence>
<keyword evidence="2" id="KW-1185">Reference proteome</keyword>
<dbReference type="Proteomes" id="UP000325665">
    <property type="component" value="Segment"/>
</dbReference>